<name>A0A7Y7PLE5_9BACT</name>
<evidence type="ECO:0000313" key="4">
    <source>
        <dbReference type="Proteomes" id="UP000565521"/>
    </source>
</evidence>
<accession>A0A7Y7PLE5</accession>
<gene>
    <name evidence="3" type="ORF">HW554_01885</name>
</gene>
<evidence type="ECO:0000256" key="1">
    <source>
        <dbReference type="SAM" id="SignalP"/>
    </source>
</evidence>
<dbReference type="Pfam" id="PF13349">
    <property type="entry name" value="DUF4097"/>
    <property type="match status" value="1"/>
</dbReference>
<dbReference type="EMBL" id="JABKAU010000002">
    <property type="protein sequence ID" value="NVO29943.1"/>
    <property type="molecule type" value="Genomic_DNA"/>
</dbReference>
<feature type="signal peptide" evidence="1">
    <location>
        <begin position="1"/>
        <end position="20"/>
    </location>
</feature>
<proteinExistence type="predicted"/>
<keyword evidence="4" id="KW-1185">Reference proteome</keyword>
<feature type="chain" id="PRO_5031150917" evidence="1">
    <location>
        <begin position="21"/>
        <end position="255"/>
    </location>
</feature>
<dbReference type="InterPro" id="IPR025164">
    <property type="entry name" value="Toastrack_DUF4097"/>
</dbReference>
<dbReference type="RefSeq" id="WP_176906650.1">
    <property type="nucleotide sequence ID" value="NZ_JABKAU010000002.1"/>
</dbReference>
<reference evidence="3 4" key="1">
    <citation type="submission" date="2020-05" db="EMBL/GenBank/DDBJ databases">
        <title>Hymenobacter terrestris sp. nov. and Hymenobacter lapidiphilus sp. nov., isolated from regoliths in Antarctica.</title>
        <authorList>
            <person name="Sedlacek I."/>
            <person name="Pantucek R."/>
            <person name="Zeman M."/>
            <person name="Holochova P."/>
            <person name="Kralova S."/>
            <person name="Stankova E."/>
            <person name="Sedo O."/>
            <person name="Micenkova L."/>
            <person name="Svec P."/>
            <person name="Gupta V."/>
            <person name="Sood U."/>
            <person name="Korpole U.S."/>
            <person name="Lal R."/>
        </authorList>
    </citation>
    <scope>NUCLEOTIDE SEQUENCE [LARGE SCALE GENOMIC DNA]</scope>
    <source>
        <strain evidence="3 4">P5342</strain>
    </source>
</reference>
<dbReference type="Proteomes" id="UP000565521">
    <property type="component" value="Unassembled WGS sequence"/>
</dbReference>
<dbReference type="AlphaFoldDB" id="A0A7Y7PLE5"/>
<sequence>MKKTFLLTLLALLSAAGLRAQEYKMKLNGAQIVILMRNSEVTVEGYDGDEIVIRGNSNKEPDKRAEGLHSVYNTAVDNTKIGLEIRRTGNTVSIVQASRWTNRYTIQVPRAADVVYRSMNWGDEDLVMQNLRGRLQVEMKSASAKLLNVTGPVVASSTSGDITVRYATLTPAPSAISNISGAIDVALPVATKATLTMRTVSGEVYTDFDLTQPKAATTDGLTRVGGQATGGHLNGGGTSISLKNISGNVYVRKTK</sequence>
<organism evidence="3 4">
    <name type="scientific">Hymenobacter lapidiphilus</name>
    <dbReference type="NCBI Taxonomy" id="2608003"/>
    <lineage>
        <taxon>Bacteria</taxon>
        <taxon>Pseudomonadati</taxon>
        <taxon>Bacteroidota</taxon>
        <taxon>Cytophagia</taxon>
        <taxon>Cytophagales</taxon>
        <taxon>Hymenobacteraceae</taxon>
        <taxon>Hymenobacter</taxon>
    </lineage>
</organism>
<protein>
    <submittedName>
        <fullName evidence="3">DUF4097 family beta strand repeat protein</fullName>
    </submittedName>
</protein>
<evidence type="ECO:0000259" key="2">
    <source>
        <dbReference type="Pfam" id="PF13349"/>
    </source>
</evidence>
<evidence type="ECO:0000313" key="3">
    <source>
        <dbReference type="EMBL" id="NVO29943.1"/>
    </source>
</evidence>
<comment type="caution">
    <text evidence="3">The sequence shown here is derived from an EMBL/GenBank/DDBJ whole genome shotgun (WGS) entry which is preliminary data.</text>
</comment>
<feature type="domain" description="DUF4097" evidence="2">
    <location>
        <begin position="135"/>
        <end position="217"/>
    </location>
</feature>
<keyword evidence="1" id="KW-0732">Signal</keyword>